<keyword evidence="1" id="KW-0812">Transmembrane</keyword>
<keyword evidence="1" id="KW-1133">Transmembrane helix</keyword>
<feature type="transmembrane region" description="Helical" evidence="1">
    <location>
        <begin position="87"/>
        <end position="107"/>
    </location>
</feature>
<proteinExistence type="predicted"/>
<feature type="transmembrane region" description="Helical" evidence="1">
    <location>
        <begin position="149"/>
        <end position="166"/>
    </location>
</feature>
<dbReference type="AlphaFoldDB" id="A0A7C2UVT2"/>
<organism evidence="3">
    <name type="scientific">Fervidicoccus fontis</name>
    <dbReference type="NCBI Taxonomy" id="683846"/>
    <lineage>
        <taxon>Archaea</taxon>
        <taxon>Thermoproteota</taxon>
        <taxon>Thermoprotei</taxon>
        <taxon>Fervidicoccales</taxon>
        <taxon>Fervidicoccaceae</taxon>
        <taxon>Fervidicoccus</taxon>
    </lineage>
</organism>
<dbReference type="EMBL" id="DSFE01000036">
    <property type="protein sequence ID" value="HEU97484.1"/>
    <property type="molecule type" value="Genomic_DNA"/>
</dbReference>
<dbReference type="Proteomes" id="UP000885664">
    <property type="component" value="Unassembled WGS sequence"/>
</dbReference>
<name>A0A7C2UVT2_9CREN</name>
<feature type="transmembrane region" description="Helical" evidence="1">
    <location>
        <begin position="57"/>
        <end position="81"/>
    </location>
</feature>
<feature type="transmembrane region" description="Helical" evidence="1">
    <location>
        <begin position="119"/>
        <end position="137"/>
    </location>
</feature>
<comment type="caution">
    <text evidence="3">The sequence shown here is derived from an EMBL/GenBank/DDBJ whole genome shotgun (WGS) entry which is preliminary data.</text>
</comment>
<evidence type="ECO:0000256" key="1">
    <source>
        <dbReference type="SAM" id="Phobius"/>
    </source>
</evidence>
<protein>
    <submittedName>
        <fullName evidence="3">DUF1616 domain-containing protein</fullName>
    </submittedName>
</protein>
<dbReference type="InterPro" id="IPR011674">
    <property type="entry name" value="DUF1616"/>
</dbReference>
<sequence>MEETLEEYVKKLAKGKRAGYREIKIVMDKVRRGELMLEDPIPPGNFREYLFTPSYSAWLWTSITILVISLFIIALSSFLQFLLPLRYILGSIFVLFLPGYALIEALYPLETDLSPLERLALSIGLSLALVPLLGLLLNYTPWGIRLNPVAISLSLLTLLMLLLASWRKYSALRIFYAGEDKKKNSAFSHLSG</sequence>
<accession>A0A7C2UVT2</accession>
<evidence type="ECO:0000313" key="3">
    <source>
        <dbReference type="EMBL" id="HEU97484.1"/>
    </source>
</evidence>
<gene>
    <name evidence="3" type="ORF">ENO36_01325</name>
</gene>
<keyword evidence="1" id="KW-0472">Membrane</keyword>
<reference evidence="3" key="1">
    <citation type="journal article" date="2020" name="mSystems">
        <title>Genome- and Community-Level Interaction Insights into Carbon Utilization and Element Cycling Functions of Hydrothermarchaeota in Hydrothermal Sediment.</title>
        <authorList>
            <person name="Zhou Z."/>
            <person name="Liu Y."/>
            <person name="Xu W."/>
            <person name="Pan J."/>
            <person name="Luo Z.H."/>
            <person name="Li M."/>
        </authorList>
    </citation>
    <scope>NUCLEOTIDE SEQUENCE [LARGE SCALE GENOMIC DNA]</scope>
    <source>
        <strain evidence="3">SpSt-1259</strain>
    </source>
</reference>
<dbReference type="Pfam" id="PF07760">
    <property type="entry name" value="DUF1616"/>
    <property type="match status" value="1"/>
</dbReference>
<evidence type="ECO:0000259" key="2">
    <source>
        <dbReference type="Pfam" id="PF07760"/>
    </source>
</evidence>
<feature type="domain" description="DUF1616" evidence="2">
    <location>
        <begin position="67"/>
        <end position="169"/>
    </location>
</feature>